<dbReference type="RefSeq" id="WP_101819150.1">
    <property type="nucleotide sequence ID" value="NZ_PKJC01000002.1"/>
</dbReference>
<dbReference type="Gene3D" id="3.40.50.720">
    <property type="entry name" value="NAD(P)-binding Rossmann-like Domain"/>
    <property type="match status" value="1"/>
</dbReference>
<dbReference type="EMBL" id="PKJC01000002">
    <property type="protein sequence ID" value="PKZ66936.1"/>
    <property type="molecule type" value="Genomic_DNA"/>
</dbReference>
<protein>
    <submittedName>
        <fullName evidence="1">NmrA family transcriptional regulator</fullName>
    </submittedName>
</protein>
<dbReference type="GO" id="GO:0044877">
    <property type="term" value="F:protein-containing complex binding"/>
    <property type="evidence" value="ECO:0007669"/>
    <property type="project" value="TreeGrafter"/>
</dbReference>
<dbReference type="PANTHER" id="PTHR12126">
    <property type="entry name" value="NADH-UBIQUINONE OXIDOREDUCTASE 39 KDA SUBUNIT-RELATED"/>
    <property type="match status" value="1"/>
</dbReference>
<gene>
    <name evidence="1" type="ORF">CYJ73_04215</name>
</gene>
<dbReference type="InterPro" id="IPR051207">
    <property type="entry name" value="ComplexI_NDUFA9_subunit"/>
</dbReference>
<accession>A0A2I1RD04</accession>
<dbReference type="AlphaFoldDB" id="A0A2I1RD04"/>
<reference evidence="1 2" key="1">
    <citation type="submission" date="2017-12" db="EMBL/GenBank/DDBJ databases">
        <title>Phylogenetic diversity of female urinary microbiome.</title>
        <authorList>
            <person name="Thomas-White K."/>
            <person name="Wolfe A.J."/>
        </authorList>
    </citation>
    <scope>NUCLEOTIDE SEQUENCE [LARGE SCALE GENOMIC DNA]</scope>
    <source>
        <strain evidence="1 2">UMB0777</strain>
    </source>
</reference>
<proteinExistence type="predicted"/>
<dbReference type="PANTHER" id="PTHR12126:SF16">
    <property type="entry name" value="MIOREX COMPLEX COMPONENT 2"/>
    <property type="match status" value="1"/>
</dbReference>
<name>A0A2I1RD04_9ACTN</name>
<dbReference type="InterPro" id="IPR036291">
    <property type="entry name" value="NAD(P)-bd_dom_sf"/>
</dbReference>
<dbReference type="SUPFAM" id="SSF51735">
    <property type="entry name" value="NAD(P)-binding Rossmann-fold domains"/>
    <property type="match status" value="1"/>
</dbReference>
<evidence type="ECO:0000313" key="1">
    <source>
        <dbReference type="EMBL" id="PKZ66936.1"/>
    </source>
</evidence>
<organism evidence="1 2">
    <name type="scientific">Gordonia terrae</name>
    <dbReference type="NCBI Taxonomy" id="2055"/>
    <lineage>
        <taxon>Bacteria</taxon>
        <taxon>Bacillati</taxon>
        <taxon>Actinomycetota</taxon>
        <taxon>Actinomycetes</taxon>
        <taxon>Mycobacteriales</taxon>
        <taxon>Gordoniaceae</taxon>
        <taxon>Gordonia</taxon>
    </lineage>
</organism>
<dbReference type="Proteomes" id="UP000234662">
    <property type="component" value="Unassembled WGS sequence"/>
</dbReference>
<comment type="caution">
    <text evidence="1">The sequence shown here is derived from an EMBL/GenBank/DDBJ whole genome shotgun (WGS) entry which is preliminary data.</text>
</comment>
<evidence type="ECO:0000313" key="2">
    <source>
        <dbReference type="Proteomes" id="UP000234662"/>
    </source>
</evidence>
<sequence length="265" mass="27122">MKIVIVGASGALGSRVADLLVERGHEVVRAHRASGVDAYTGSGLAAAFDGADAVVDCLSLQTLKAAAAIDFFETTATHIGRAATSAGVAHVVVVSIANADDPAVNAKFGYYQGKAAQEAAYAKVVDPAALTIVASVQWFELAEQMMSTMRLGPIAAVPRMRCAPAAVADVAVAVADEATVNPAEKRGPSGRRKVEVSGPVTMDLVDVAKAIAAQTGSPRWVLGVRFGGPAIRGGGLVPAHPDVVTTMTLDGWLAGRERAGAGDRR</sequence>
<dbReference type="STRING" id="2055.BCM27_08650"/>